<dbReference type="GO" id="GO:0045329">
    <property type="term" value="P:carnitine biosynthetic process"/>
    <property type="evidence" value="ECO:0007669"/>
    <property type="project" value="TreeGrafter"/>
</dbReference>
<evidence type="ECO:0000256" key="4">
    <source>
        <dbReference type="ARBA" id="ARBA00022964"/>
    </source>
</evidence>
<reference evidence="8" key="1">
    <citation type="submission" date="2020-05" db="EMBL/GenBank/DDBJ databases">
        <authorList>
            <person name="Chiriac C."/>
            <person name="Salcher M."/>
            <person name="Ghai R."/>
            <person name="Kavagutti S V."/>
        </authorList>
    </citation>
    <scope>NUCLEOTIDE SEQUENCE</scope>
</reference>
<accession>A0A6J6BHV6</accession>
<evidence type="ECO:0000313" key="8">
    <source>
        <dbReference type="EMBL" id="CAB4537758.1"/>
    </source>
</evidence>
<gene>
    <name evidence="8" type="ORF">UFOPK1493_00093</name>
</gene>
<evidence type="ECO:0000256" key="1">
    <source>
        <dbReference type="ARBA" id="ARBA00001954"/>
    </source>
</evidence>
<proteinExistence type="inferred from homology"/>
<feature type="domain" description="TauD/TfdA-like" evidence="7">
    <location>
        <begin position="121"/>
        <end position="353"/>
    </location>
</feature>
<dbReference type="InterPro" id="IPR042098">
    <property type="entry name" value="TauD-like_sf"/>
</dbReference>
<evidence type="ECO:0000256" key="2">
    <source>
        <dbReference type="ARBA" id="ARBA00008654"/>
    </source>
</evidence>
<comment type="similarity">
    <text evidence="2">Belongs to the gamma-BBH/TMLD family.</text>
</comment>
<dbReference type="InterPro" id="IPR038492">
    <property type="entry name" value="GBBH-like_N_sf"/>
</dbReference>
<dbReference type="PANTHER" id="PTHR10696:SF25">
    <property type="entry name" value="OXIDOREDUCTASE AIM17-RELATED"/>
    <property type="match status" value="1"/>
</dbReference>
<comment type="cofactor">
    <cofactor evidence="1">
        <name>Fe(2+)</name>
        <dbReference type="ChEBI" id="CHEBI:29033"/>
    </cofactor>
</comment>
<protein>
    <submittedName>
        <fullName evidence="8">Unannotated protein</fullName>
    </submittedName>
</protein>
<dbReference type="Gene3D" id="3.30.2020.30">
    <property type="match status" value="1"/>
</dbReference>
<evidence type="ECO:0000256" key="5">
    <source>
        <dbReference type="ARBA" id="ARBA00023002"/>
    </source>
</evidence>
<dbReference type="GO" id="GO:0005739">
    <property type="term" value="C:mitochondrion"/>
    <property type="evidence" value="ECO:0007669"/>
    <property type="project" value="TreeGrafter"/>
</dbReference>
<dbReference type="PANTHER" id="PTHR10696">
    <property type="entry name" value="GAMMA-BUTYROBETAINE HYDROXYLASE-RELATED"/>
    <property type="match status" value="1"/>
</dbReference>
<evidence type="ECO:0000256" key="6">
    <source>
        <dbReference type="ARBA" id="ARBA00023004"/>
    </source>
</evidence>
<dbReference type="AlphaFoldDB" id="A0A6J6BHV6"/>
<dbReference type="EMBL" id="CAEZSR010000002">
    <property type="protein sequence ID" value="CAB4537758.1"/>
    <property type="molecule type" value="Genomic_DNA"/>
</dbReference>
<name>A0A6J6BHV6_9ZZZZ</name>
<dbReference type="GO" id="GO:0051213">
    <property type="term" value="F:dioxygenase activity"/>
    <property type="evidence" value="ECO:0007669"/>
    <property type="project" value="UniProtKB-KW"/>
</dbReference>
<evidence type="ECO:0000259" key="7">
    <source>
        <dbReference type="Pfam" id="PF02668"/>
    </source>
</evidence>
<keyword evidence="3" id="KW-0479">Metal-binding</keyword>
<keyword evidence="5" id="KW-0560">Oxidoreductase</keyword>
<organism evidence="8">
    <name type="scientific">freshwater metagenome</name>
    <dbReference type="NCBI Taxonomy" id="449393"/>
    <lineage>
        <taxon>unclassified sequences</taxon>
        <taxon>metagenomes</taxon>
        <taxon>ecological metagenomes</taxon>
    </lineage>
</organism>
<dbReference type="InterPro" id="IPR003819">
    <property type="entry name" value="TauD/TfdA-like"/>
</dbReference>
<evidence type="ECO:0000256" key="3">
    <source>
        <dbReference type="ARBA" id="ARBA00022723"/>
    </source>
</evidence>
<dbReference type="SUPFAM" id="SSF51197">
    <property type="entry name" value="Clavaminate synthase-like"/>
    <property type="match status" value="1"/>
</dbReference>
<sequence length="380" mass="42652">MSVATFSIDPVTGRLGVSLDGATRAVPALWLREQSRDPSQLDLVSDQRLFDPHLLPVDLDIVEARVDAGADGTWVWVRFSDGHAERFDATELAIAIDPDDGCPDPIAWRSDLGTPPRHDWRELHRPAALEAALHDFLAYGTIVVHDSPTTEGTVLEVAGTFGYVRETNFGRLFDVRSVPRSNDLAYRPVPLGPHTDNPYRVPTPGIQLLHCLVNDTSGGLSTLVDAIAVTDQLRAEDPAGFDLLVDTMVRFHFRDDDTALESYRPIVDVDHRRRVTGLHYSPRLDHLPLMDDERTRAFHRARRRLAELLSDPAFEIRFALQPGEAMVFSNDRVLHGRTGFDPQEGPRHLQGCYIDHDAPRSRYRVLRRQLSRPFARSGEG</sequence>
<dbReference type="Pfam" id="PF02668">
    <property type="entry name" value="TauD"/>
    <property type="match status" value="1"/>
</dbReference>
<keyword evidence="4" id="KW-0223">Dioxygenase</keyword>
<dbReference type="Gene3D" id="3.60.130.10">
    <property type="entry name" value="Clavaminate synthase-like"/>
    <property type="match status" value="1"/>
</dbReference>
<dbReference type="GO" id="GO:0046872">
    <property type="term" value="F:metal ion binding"/>
    <property type="evidence" value="ECO:0007669"/>
    <property type="project" value="UniProtKB-KW"/>
</dbReference>
<dbReference type="InterPro" id="IPR050411">
    <property type="entry name" value="AlphaKG_dependent_hydroxylases"/>
</dbReference>
<keyword evidence="6" id="KW-0408">Iron</keyword>